<keyword evidence="7 10" id="KW-0472">Membrane</keyword>
<dbReference type="Pfam" id="PF07715">
    <property type="entry name" value="Plug"/>
    <property type="match status" value="1"/>
</dbReference>
<dbReference type="Pfam" id="PF00593">
    <property type="entry name" value="TonB_dep_Rec_b-barrel"/>
    <property type="match status" value="1"/>
</dbReference>
<dbReference type="InterPro" id="IPR000531">
    <property type="entry name" value="Beta-barrel_TonB"/>
</dbReference>
<dbReference type="PROSITE" id="PS52016">
    <property type="entry name" value="TONB_DEPENDENT_REC_3"/>
    <property type="match status" value="1"/>
</dbReference>
<evidence type="ECO:0000256" key="1">
    <source>
        <dbReference type="ARBA" id="ARBA00004571"/>
    </source>
</evidence>
<proteinExistence type="inferred from homology"/>
<protein>
    <submittedName>
        <fullName evidence="15">TonB-dependent receptor</fullName>
    </submittedName>
</protein>
<evidence type="ECO:0000256" key="11">
    <source>
        <dbReference type="RuleBase" id="RU003357"/>
    </source>
</evidence>
<evidence type="ECO:0000313" key="15">
    <source>
        <dbReference type="EMBL" id="MDX5985472.1"/>
    </source>
</evidence>
<keyword evidence="9 10" id="KW-0998">Cell outer membrane</keyword>
<feature type="chain" id="PRO_5045096836" evidence="12">
    <location>
        <begin position="18"/>
        <end position="665"/>
    </location>
</feature>
<comment type="similarity">
    <text evidence="10 11">Belongs to the TonB-dependent receptor family.</text>
</comment>
<dbReference type="Proteomes" id="UP001279660">
    <property type="component" value="Unassembled WGS sequence"/>
</dbReference>
<keyword evidence="16" id="KW-1185">Reference proteome</keyword>
<dbReference type="Gene3D" id="2.40.170.20">
    <property type="entry name" value="TonB-dependent receptor, beta-barrel domain"/>
    <property type="match status" value="1"/>
</dbReference>
<accession>A0ABU4PNU0</accession>
<evidence type="ECO:0000256" key="9">
    <source>
        <dbReference type="ARBA" id="ARBA00023237"/>
    </source>
</evidence>
<feature type="domain" description="TonB-dependent receptor plug" evidence="14">
    <location>
        <begin position="48"/>
        <end position="152"/>
    </location>
</feature>
<evidence type="ECO:0000256" key="4">
    <source>
        <dbReference type="ARBA" id="ARBA00022692"/>
    </source>
</evidence>
<keyword evidence="4 10" id="KW-0812">Transmembrane</keyword>
<keyword evidence="5 12" id="KW-0732">Signal</keyword>
<evidence type="ECO:0000256" key="2">
    <source>
        <dbReference type="ARBA" id="ARBA00022448"/>
    </source>
</evidence>
<evidence type="ECO:0000256" key="6">
    <source>
        <dbReference type="ARBA" id="ARBA00023077"/>
    </source>
</evidence>
<dbReference type="InterPro" id="IPR036942">
    <property type="entry name" value="Beta-barrel_TonB_sf"/>
</dbReference>
<comment type="subcellular location">
    <subcellularLocation>
        <location evidence="1 10">Cell outer membrane</location>
        <topology evidence="1 10">Multi-pass membrane protein</topology>
    </subcellularLocation>
</comment>
<sequence length="665" mass="69489">MSGLALAALIAPGAAVAQSSPVPDAADIVVLGQSLPLPPGVPAYGTVAIDRARLTGDASGRVEDVLADVAGFQQFRRADSRSANPSAQGVTLRALGGNASSRALLLLDGVPLADPFFGYIPFNALAADRLSGVRVTRGGGAGAFGAGAVAGTIELASATRRDLPPVWGEVFYGSNSAVEASGSVSPDVGSGFVSLSGKVERGDGFFTTPFAQRTAASARARYRDWSGSVRAVVPLDPETEVQASGLLFRDNRTLRFAGADSSSQGEDASVRLIHRGGWAVDALAYVQARNFTNRVISATTARLTLDQRNTPATGIGGKIELRPPVGPDHLLRIGVDARFGEGTLYEDAYAASGAVTTRRTAGGRTSTTGLFLEDDWTIGRLVLTAGGRVDRWTISDGFFREASASGRVMTDTRFANRAGVEGTGRAGALFQASDAVAVRAAAYTGFRLPRLNELYRPFVVFPVTTQANAALGLERLRGFEGGFDLKPFAGLTLGVTAFYNRLEGAIANVTIATNLRQRQNVDAIVARGVEVTAHAKRGALALDLSYAFSDSTVHASGASAQLGGFAPAQSPRHSASATLGWAGLRGWSASLTARYVGRQYEDDLQTDVLPAATTLDGVVTVPVGRHVAVVLRGENLFDETVVTRNAAGSIDLGTPRTLWVGLRLR</sequence>
<keyword evidence="6 11" id="KW-0798">TonB box</keyword>
<evidence type="ECO:0000256" key="8">
    <source>
        <dbReference type="ARBA" id="ARBA00023170"/>
    </source>
</evidence>
<organism evidence="15 16">
    <name type="scientific">Sphingomonas echinoides</name>
    <dbReference type="NCBI Taxonomy" id="59803"/>
    <lineage>
        <taxon>Bacteria</taxon>
        <taxon>Pseudomonadati</taxon>
        <taxon>Pseudomonadota</taxon>
        <taxon>Alphaproteobacteria</taxon>
        <taxon>Sphingomonadales</taxon>
        <taxon>Sphingomonadaceae</taxon>
        <taxon>Sphingomonas</taxon>
    </lineage>
</organism>
<dbReference type="SUPFAM" id="SSF56935">
    <property type="entry name" value="Porins"/>
    <property type="match status" value="1"/>
</dbReference>
<evidence type="ECO:0000256" key="12">
    <source>
        <dbReference type="SAM" id="SignalP"/>
    </source>
</evidence>
<evidence type="ECO:0000256" key="3">
    <source>
        <dbReference type="ARBA" id="ARBA00022452"/>
    </source>
</evidence>
<evidence type="ECO:0000256" key="10">
    <source>
        <dbReference type="PROSITE-ProRule" id="PRU01360"/>
    </source>
</evidence>
<evidence type="ECO:0000259" key="14">
    <source>
        <dbReference type="Pfam" id="PF07715"/>
    </source>
</evidence>
<dbReference type="PANTHER" id="PTHR30069">
    <property type="entry name" value="TONB-DEPENDENT OUTER MEMBRANE RECEPTOR"/>
    <property type="match status" value="1"/>
</dbReference>
<gene>
    <name evidence="15" type="ORF">SIL82_14540</name>
</gene>
<dbReference type="EMBL" id="JAWXXV010000001">
    <property type="protein sequence ID" value="MDX5985472.1"/>
    <property type="molecule type" value="Genomic_DNA"/>
</dbReference>
<dbReference type="Gene3D" id="2.170.130.10">
    <property type="entry name" value="TonB-dependent receptor, plug domain"/>
    <property type="match status" value="1"/>
</dbReference>
<evidence type="ECO:0000313" key="16">
    <source>
        <dbReference type="Proteomes" id="UP001279660"/>
    </source>
</evidence>
<evidence type="ECO:0000256" key="7">
    <source>
        <dbReference type="ARBA" id="ARBA00023136"/>
    </source>
</evidence>
<keyword evidence="3 10" id="KW-1134">Transmembrane beta strand</keyword>
<dbReference type="InterPro" id="IPR039426">
    <property type="entry name" value="TonB-dep_rcpt-like"/>
</dbReference>
<keyword evidence="8 15" id="KW-0675">Receptor</keyword>
<keyword evidence="2 10" id="KW-0813">Transport</keyword>
<reference evidence="15 16" key="1">
    <citation type="submission" date="2023-11" db="EMBL/GenBank/DDBJ databases">
        <title>MicrobeMod: A computational toolkit for identifying prokaryotic methylation and restriction-modification with nanopore sequencing.</title>
        <authorList>
            <person name="Crits-Christoph A."/>
            <person name="Kang S.C."/>
            <person name="Lee H."/>
            <person name="Ostrov N."/>
        </authorList>
    </citation>
    <scope>NUCLEOTIDE SEQUENCE [LARGE SCALE GENOMIC DNA]</scope>
    <source>
        <strain evidence="15 16">ATCC 14820</strain>
    </source>
</reference>
<evidence type="ECO:0000259" key="13">
    <source>
        <dbReference type="Pfam" id="PF00593"/>
    </source>
</evidence>
<dbReference type="InterPro" id="IPR012910">
    <property type="entry name" value="Plug_dom"/>
</dbReference>
<feature type="signal peptide" evidence="12">
    <location>
        <begin position="1"/>
        <end position="17"/>
    </location>
</feature>
<feature type="domain" description="TonB-dependent receptor-like beta-barrel" evidence="13">
    <location>
        <begin position="214"/>
        <end position="636"/>
    </location>
</feature>
<name>A0ABU4PNU0_9SPHN</name>
<comment type="caution">
    <text evidence="15">The sequence shown here is derived from an EMBL/GenBank/DDBJ whole genome shotgun (WGS) entry which is preliminary data.</text>
</comment>
<dbReference type="InterPro" id="IPR037066">
    <property type="entry name" value="Plug_dom_sf"/>
</dbReference>
<evidence type="ECO:0000256" key="5">
    <source>
        <dbReference type="ARBA" id="ARBA00022729"/>
    </source>
</evidence>
<dbReference type="PANTHER" id="PTHR30069:SF29">
    <property type="entry name" value="HEMOGLOBIN AND HEMOGLOBIN-HAPTOGLOBIN-BINDING PROTEIN 1-RELATED"/>
    <property type="match status" value="1"/>
</dbReference>